<sequence length="273" mass="30132">MSLELPDIGLGTYRMTDRDECASAVETALDVGYRHVDTAQMYDNESFVGEGLANAFDAGEVGRDDVVVATKLDTDNTGYDDAVSTARESRDRLGLDAIDLLYVHWPTDAYDPEETLPALDDLVDDGVVREVGLSNFLPSQLEEAIERLDRDLFAHQVEMHPLLQQRDLHQLAKEHDHYLVAYCPIARNQVADVPVLQEVAEAHDATAAQVSLAWLASKENVVPIPKAASPEHIRDNLAAMDLDLSSEEVERIDGLAGREERIVDFPSAPWNAA</sequence>
<dbReference type="PANTHER" id="PTHR43827">
    <property type="entry name" value="2,5-DIKETO-D-GLUCONIC ACID REDUCTASE"/>
    <property type="match status" value="1"/>
</dbReference>
<comment type="similarity">
    <text evidence="1">Belongs to the aldo/keto reductase family.</text>
</comment>
<proteinExistence type="inferred from homology"/>
<evidence type="ECO:0000313" key="6">
    <source>
        <dbReference type="Proteomes" id="UP000236584"/>
    </source>
</evidence>
<accession>A0A2I8VM20</accession>
<dbReference type="Gene3D" id="3.20.20.100">
    <property type="entry name" value="NADP-dependent oxidoreductase domain"/>
    <property type="match status" value="1"/>
</dbReference>
<dbReference type="InterPro" id="IPR036812">
    <property type="entry name" value="NAD(P)_OxRdtase_dom_sf"/>
</dbReference>
<dbReference type="RefSeq" id="WP_103426676.1">
    <property type="nucleotide sequence ID" value="NZ_CP026309.1"/>
</dbReference>
<reference evidence="5 6" key="1">
    <citation type="submission" date="2018-01" db="EMBL/GenBank/DDBJ databases">
        <title>Complete genome sequence of Salinigranum rubrum GX10T, an extremely halophilic archaeon isolated from a marine solar saltern.</title>
        <authorList>
            <person name="Han S."/>
        </authorList>
    </citation>
    <scope>NUCLEOTIDE SEQUENCE [LARGE SCALE GENOMIC DNA]</scope>
    <source>
        <strain evidence="5 6">GX10</strain>
    </source>
</reference>
<dbReference type="KEGG" id="srub:C2R22_16155"/>
<dbReference type="InterPro" id="IPR018170">
    <property type="entry name" value="Aldo/ket_reductase_CS"/>
</dbReference>
<feature type="domain" description="NADP-dependent oxidoreductase" evidence="4">
    <location>
        <begin position="8"/>
        <end position="255"/>
    </location>
</feature>
<dbReference type="OrthoDB" id="275427at2157"/>
<dbReference type="GO" id="GO:0016616">
    <property type="term" value="F:oxidoreductase activity, acting on the CH-OH group of donors, NAD or NADP as acceptor"/>
    <property type="evidence" value="ECO:0007669"/>
    <property type="project" value="UniProtKB-ARBA"/>
</dbReference>
<dbReference type="PROSITE" id="PS00062">
    <property type="entry name" value="ALDOKETO_REDUCTASE_2"/>
    <property type="match status" value="1"/>
</dbReference>
<dbReference type="AlphaFoldDB" id="A0A2I8VM20"/>
<keyword evidence="3" id="KW-0560">Oxidoreductase</keyword>
<gene>
    <name evidence="5" type="ORF">C2R22_16155</name>
</gene>
<dbReference type="PRINTS" id="PR00069">
    <property type="entry name" value="ALDKETRDTASE"/>
</dbReference>
<dbReference type="SUPFAM" id="SSF51430">
    <property type="entry name" value="NAD(P)-linked oxidoreductase"/>
    <property type="match status" value="1"/>
</dbReference>
<keyword evidence="2" id="KW-0521">NADP</keyword>
<dbReference type="Proteomes" id="UP000236584">
    <property type="component" value="Chromosome"/>
</dbReference>
<evidence type="ECO:0000256" key="1">
    <source>
        <dbReference type="ARBA" id="ARBA00007905"/>
    </source>
</evidence>
<dbReference type="GeneID" id="35593657"/>
<evidence type="ECO:0000256" key="3">
    <source>
        <dbReference type="ARBA" id="ARBA00023002"/>
    </source>
</evidence>
<dbReference type="InterPro" id="IPR023210">
    <property type="entry name" value="NADP_OxRdtase_dom"/>
</dbReference>
<evidence type="ECO:0000259" key="4">
    <source>
        <dbReference type="Pfam" id="PF00248"/>
    </source>
</evidence>
<dbReference type="PROSITE" id="PS00798">
    <property type="entry name" value="ALDOKETO_REDUCTASE_1"/>
    <property type="match status" value="1"/>
</dbReference>
<name>A0A2I8VM20_9EURY</name>
<dbReference type="InterPro" id="IPR020471">
    <property type="entry name" value="AKR"/>
</dbReference>
<organism evidence="5 6">
    <name type="scientific">Salinigranum rubrum</name>
    <dbReference type="NCBI Taxonomy" id="755307"/>
    <lineage>
        <taxon>Archaea</taxon>
        <taxon>Methanobacteriati</taxon>
        <taxon>Methanobacteriota</taxon>
        <taxon>Stenosarchaea group</taxon>
        <taxon>Halobacteria</taxon>
        <taxon>Halobacteriales</taxon>
        <taxon>Haloferacaceae</taxon>
        <taxon>Salinigranum</taxon>
    </lineage>
</organism>
<dbReference type="PANTHER" id="PTHR43827:SF3">
    <property type="entry name" value="NADP-DEPENDENT OXIDOREDUCTASE DOMAIN-CONTAINING PROTEIN"/>
    <property type="match status" value="1"/>
</dbReference>
<evidence type="ECO:0000256" key="2">
    <source>
        <dbReference type="ARBA" id="ARBA00022857"/>
    </source>
</evidence>
<dbReference type="EMBL" id="CP026309">
    <property type="protein sequence ID" value="AUV82987.1"/>
    <property type="molecule type" value="Genomic_DNA"/>
</dbReference>
<evidence type="ECO:0000313" key="5">
    <source>
        <dbReference type="EMBL" id="AUV82987.1"/>
    </source>
</evidence>
<keyword evidence="6" id="KW-1185">Reference proteome</keyword>
<dbReference type="PIRSF" id="PIRSF000097">
    <property type="entry name" value="AKR"/>
    <property type="match status" value="1"/>
</dbReference>
<dbReference type="Pfam" id="PF00248">
    <property type="entry name" value="Aldo_ket_red"/>
    <property type="match status" value="1"/>
</dbReference>
<protein>
    <submittedName>
        <fullName evidence="5">Aldehyde oxidoreductase</fullName>
    </submittedName>
</protein>